<keyword evidence="3" id="KW-1185">Reference proteome</keyword>
<comment type="caution">
    <text evidence="2">The sequence shown here is derived from an EMBL/GenBank/DDBJ whole genome shotgun (WGS) entry which is preliminary data.</text>
</comment>
<evidence type="ECO:0000313" key="3">
    <source>
        <dbReference type="Proteomes" id="UP000287910"/>
    </source>
</evidence>
<reference evidence="2 3" key="1">
    <citation type="submission" date="2018-12" db="EMBL/GenBank/DDBJ databases">
        <title>Lysinibacillus antri sp. nov., isolated from a cave soil.</title>
        <authorList>
            <person name="Narsing Rao M.P."/>
            <person name="Zhang H."/>
            <person name="Dong Z.-Y."/>
            <person name="Niu X.-K."/>
            <person name="Zhang K."/>
            <person name="Fang B.-Z."/>
            <person name="Kang Y.-Q."/>
            <person name="Xiao M."/>
            <person name="Li W.-J."/>
        </authorList>
    </citation>
    <scope>NUCLEOTIDE SEQUENCE [LARGE SCALE GENOMIC DNA]</scope>
    <source>
        <strain evidence="2 3">SYSU K30002</strain>
    </source>
</reference>
<feature type="compositionally biased region" description="Basic residues" evidence="1">
    <location>
        <begin position="1"/>
        <end position="13"/>
    </location>
</feature>
<accession>A0A3S0WEN4</accession>
<dbReference type="RefSeq" id="WP_126660361.1">
    <property type="nucleotide sequence ID" value="NZ_RYYR01000031.1"/>
</dbReference>
<proteinExistence type="predicted"/>
<feature type="region of interest" description="Disordered" evidence="1">
    <location>
        <begin position="1"/>
        <end position="35"/>
    </location>
</feature>
<dbReference type="EMBL" id="RYYR01000031">
    <property type="protein sequence ID" value="RUL48650.1"/>
    <property type="molecule type" value="Genomic_DNA"/>
</dbReference>
<sequence length="59" mass="7025">MSRSDAKKKRLKLQKQQGKDVANSRGKVDFSTHQRVTKTKLETLEKMNKKYKKQHHNEE</sequence>
<dbReference type="AlphaFoldDB" id="A0A3S0WEN4"/>
<dbReference type="Proteomes" id="UP000287910">
    <property type="component" value="Unassembled WGS sequence"/>
</dbReference>
<organism evidence="2 3">
    <name type="scientific">Lysinibacillus antri</name>
    <dbReference type="NCBI Taxonomy" id="2498145"/>
    <lineage>
        <taxon>Bacteria</taxon>
        <taxon>Bacillati</taxon>
        <taxon>Bacillota</taxon>
        <taxon>Bacilli</taxon>
        <taxon>Bacillales</taxon>
        <taxon>Bacillaceae</taxon>
        <taxon>Lysinibacillus</taxon>
    </lineage>
</organism>
<name>A0A3S0WEN4_9BACI</name>
<evidence type="ECO:0000256" key="1">
    <source>
        <dbReference type="SAM" id="MobiDB-lite"/>
    </source>
</evidence>
<protein>
    <submittedName>
        <fullName evidence="2">Uncharacterized protein</fullName>
    </submittedName>
</protein>
<evidence type="ECO:0000313" key="2">
    <source>
        <dbReference type="EMBL" id="RUL48650.1"/>
    </source>
</evidence>
<gene>
    <name evidence="2" type="ORF">EK386_16935</name>
</gene>